<dbReference type="PROSITE" id="PS50850">
    <property type="entry name" value="MFS"/>
    <property type="match status" value="1"/>
</dbReference>
<evidence type="ECO:0000256" key="1">
    <source>
        <dbReference type="ARBA" id="ARBA00004651"/>
    </source>
</evidence>
<dbReference type="GO" id="GO:0005886">
    <property type="term" value="C:plasma membrane"/>
    <property type="evidence" value="ECO:0007669"/>
    <property type="project" value="UniProtKB-SubCell"/>
</dbReference>
<evidence type="ECO:0000256" key="5">
    <source>
        <dbReference type="SAM" id="Phobius"/>
    </source>
</evidence>
<dbReference type="Proteomes" id="UP000193711">
    <property type="component" value="Unassembled WGS sequence"/>
</dbReference>
<feature type="transmembrane region" description="Helical" evidence="5">
    <location>
        <begin position="182"/>
        <end position="201"/>
    </location>
</feature>
<dbReference type="InterPro" id="IPR051788">
    <property type="entry name" value="MFS_Transporter"/>
</dbReference>
<evidence type="ECO:0000256" key="4">
    <source>
        <dbReference type="ARBA" id="ARBA00023136"/>
    </source>
</evidence>
<dbReference type="SUPFAM" id="SSF103473">
    <property type="entry name" value="MFS general substrate transporter"/>
    <property type="match status" value="1"/>
</dbReference>
<feature type="transmembrane region" description="Helical" evidence="5">
    <location>
        <begin position="152"/>
        <end position="176"/>
    </location>
</feature>
<feature type="domain" description="Major facilitator superfamily (MFS) profile" evidence="6">
    <location>
        <begin position="27"/>
        <end position="409"/>
    </location>
</feature>
<feature type="transmembrane region" description="Helical" evidence="5">
    <location>
        <begin position="354"/>
        <end position="376"/>
    </location>
</feature>
<feature type="transmembrane region" description="Helical" evidence="5">
    <location>
        <begin position="94"/>
        <end position="114"/>
    </location>
</feature>
<protein>
    <submittedName>
        <fullName evidence="7">Fucose permease</fullName>
    </submittedName>
</protein>
<evidence type="ECO:0000256" key="3">
    <source>
        <dbReference type="ARBA" id="ARBA00022989"/>
    </source>
</evidence>
<feature type="transmembrane region" description="Helical" evidence="5">
    <location>
        <begin position="63"/>
        <end position="85"/>
    </location>
</feature>
<feature type="transmembrane region" description="Helical" evidence="5">
    <location>
        <begin position="322"/>
        <end position="342"/>
    </location>
</feature>
<evidence type="ECO:0000313" key="8">
    <source>
        <dbReference type="Proteomes" id="UP000193711"/>
    </source>
</evidence>
<organism evidence="7 8">
    <name type="scientific">Rathayibacter oskolensis</name>
    <dbReference type="NCBI Taxonomy" id="1891671"/>
    <lineage>
        <taxon>Bacteria</taxon>
        <taxon>Bacillati</taxon>
        <taxon>Actinomycetota</taxon>
        <taxon>Actinomycetes</taxon>
        <taxon>Micrococcales</taxon>
        <taxon>Microbacteriaceae</taxon>
        <taxon>Rathayibacter</taxon>
    </lineage>
</organism>
<comment type="subcellular location">
    <subcellularLocation>
        <location evidence="1">Cell membrane</location>
        <topology evidence="1">Multi-pass membrane protein</topology>
    </subcellularLocation>
</comment>
<dbReference type="Gene3D" id="1.20.1250.20">
    <property type="entry name" value="MFS general substrate transporter like domains"/>
    <property type="match status" value="2"/>
</dbReference>
<feature type="transmembrane region" description="Helical" evidence="5">
    <location>
        <begin position="233"/>
        <end position="251"/>
    </location>
</feature>
<dbReference type="PANTHER" id="PTHR23514">
    <property type="entry name" value="BYPASS OF STOP CODON PROTEIN 6"/>
    <property type="match status" value="1"/>
</dbReference>
<keyword evidence="2 5" id="KW-0812">Transmembrane</keyword>
<dbReference type="PANTHER" id="PTHR23514:SF13">
    <property type="entry name" value="INNER MEMBRANE PROTEIN YBJJ"/>
    <property type="match status" value="1"/>
</dbReference>
<proteinExistence type="predicted"/>
<keyword evidence="3 5" id="KW-1133">Transmembrane helix</keyword>
<dbReference type="Pfam" id="PF07690">
    <property type="entry name" value="MFS_1"/>
    <property type="match status" value="1"/>
</dbReference>
<dbReference type="CDD" id="cd17393">
    <property type="entry name" value="MFS_MosC_like"/>
    <property type="match status" value="1"/>
</dbReference>
<feature type="transmembrane region" description="Helical" evidence="5">
    <location>
        <begin position="29"/>
        <end position="51"/>
    </location>
</feature>
<name>A0A1X7PDT0_9MICO</name>
<dbReference type="EMBL" id="FXBM01000003">
    <property type="protein sequence ID" value="SMH48817.1"/>
    <property type="molecule type" value="Genomic_DNA"/>
</dbReference>
<dbReference type="AlphaFoldDB" id="A0A1X7PDT0"/>
<feature type="transmembrane region" description="Helical" evidence="5">
    <location>
        <begin position="120"/>
        <end position="140"/>
    </location>
</feature>
<reference evidence="8" key="1">
    <citation type="submission" date="2017-04" db="EMBL/GenBank/DDBJ databases">
        <authorList>
            <person name="Varghese N."/>
            <person name="Submissions S."/>
        </authorList>
    </citation>
    <scope>NUCLEOTIDE SEQUENCE [LARGE SCALE GENOMIC DNA]</scope>
    <source>
        <strain evidence="8">VKM Ac-2121</strain>
    </source>
</reference>
<dbReference type="InterPro" id="IPR011701">
    <property type="entry name" value="MFS"/>
</dbReference>
<evidence type="ECO:0000256" key="2">
    <source>
        <dbReference type="ARBA" id="ARBA00022692"/>
    </source>
</evidence>
<sequence>MTADAAQASSRAARSPRAALSAPLRRRRAAVYVFMLTIGVGLSSFIVRTPAVRDLVEASTAEMGLILFGISVGSMTGILCSAALVRRFGARRPIVIGGASFVAGLALLAGMAGLGQGFGVFVGLVGIGLGFGLAEIAINIEGAAIEQASGRSILPVLHGCYSLGSVIGALAGIGLTAIAFPVWVHLLVVSGLALTAMLWAVPKVPATTGREEAGGAGSPGLRAQLAVWKQRRIVFLGLIVLALALAEGSAGDWLPLIMVDGHGASATVGSLVFAGFALAMTIGRFSGEPLLARFGKPAVLCVSALVSAVGIALVVFSDSVVVAGLAVLLWGLGAALGFPVTLSAAGESEDPTTSVGAVAAAGYVAFLVGPPLLGFLGEHYGLRGAMIVVLVVVAGASLLTSAARSPRAAT</sequence>
<evidence type="ECO:0000313" key="7">
    <source>
        <dbReference type="EMBL" id="SMH48817.1"/>
    </source>
</evidence>
<accession>A0A1X7PDT0</accession>
<gene>
    <name evidence="7" type="ORF">SAMN06295885_3126</name>
</gene>
<evidence type="ECO:0000259" key="6">
    <source>
        <dbReference type="PROSITE" id="PS50850"/>
    </source>
</evidence>
<dbReference type="InterPro" id="IPR036259">
    <property type="entry name" value="MFS_trans_sf"/>
</dbReference>
<dbReference type="RefSeq" id="WP_208856992.1">
    <property type="nucleotide sequence ID" value="NZ_FXBM01000003.1"/>
</dbReference>
<dbReference type="STRING" id="1891671.SAMN06295885_3126"/>
<feature type="transmembrane region" description="Helical" evidence="5">
    <location>
        <begin position="263"/>
        <end position="285"/>
    </location>
</feature>
<dbReference type="InterPro" id="IPR020846">
    <property type="entry name" value="MFS_dom"/>
</dbReference>
<feature type="transmembrane region" description="Helical" evidence="5">
    <location>
        <begin position="297"/>
        <end position="316"/>
    </location>
</feature>
<keyword evidence="4 5" id="KW-0472">Membrane</keyword>
<dbReference type="GO" id="GO:0022857">
    <property type="term" value="F:transmembrane transporter activity"/>
    <property type="evidence" value="ECO:0007669"/>
    <property type="project" value="InterPro"/>
</dbReference>
<keyword evidence="8" id="KW-1185">Reference proteome</keyword>
<feature type="transmembrane region" description="Helical" evidence="5">
    <location>
        <begin position="382"/>
        <end position="403"/>
    </location>
</feature>